<dbReference type="PROSITE" id="PS01124">
    <property type="entry name" value="HTH_ARAC_FAMILY_2"/>
    <property type="match status" value="1"/>
</dbReference>
<reference evidence="6" key="1">
    <citation type="submission" date="2021-03" db="EMBL/GenBank/DDBJ databases">
        <title>Assistant Professor.</title>
        <authorList>
            <person name="Huq M.A."/>
        </authorList>
    </citation>
    <scope>NUCLEOTIDE SEQUENCE [LARGE SCALE GENOMIC DNA]</scope>
    <source>
        <strain evidence="6">MAH-28</strain>
    </source>
</reference>
<keyword evidence="1" id="KW-0805">Transcription regulation</keyword>
<evidence type="ECO:0000256" key="2">
    <source>
        <dbReference type="ARBA" id="ARBA00023125"/>
    </source>
</evidence>
<dbReference type="SUPFAM" id="SSF46689">
    <property type="entry name" value="Homeodomain-like"/>
    <property type="match status" value="2"/>
</dbReference>
<sequence>MNQEILREITPLTGHDCFTMFAREKKGFDFPLHFHDEFELNFIRNAKGAQRIVGDHMDEIGGLELVLVGPNLPHGWFTHRCRSRSIYEVTIQFHRDFLPAALLNRNQLSFIKNMLEKASRGILFSRAAAEQYAGRIEALEKQQGFDSVLELLSILQGLSTTDLRMLSSAPAQDGAQQHTSRRIQKAMEYMHQHFDDTVSLREVAALANMTEVSFSRFFKKRTGNTFIEVLNEIRMGNASRMLIDTTHTVHEIAYQCGFNNLSNFNRTFRKKKNCTPTEYRQRFAGSRIFV</sequence>
<dbReference type="SMART" id="SM00342">
    <property type="entry name" value="HTH_ARAC"/>
    <property type="match status" value="1"/>
</dbReference>
<dbReference type="RefSeq" id="WP_209144293.1">
    <property type="nucleotide sequence ID" value="NZ_JAGHKP010000001.1"/>
</dbReference>
<dbReference type="InterPro" id="IPR018062">
    <property type="entry name" value="HTH_AraC-typ_CS"/>
</dbReference>
<dbReference type="PRINTS" id="PR00032">
    <property type="entry name" value="HTHARAC"/>
</dbReference>
<dbReference type="Proteomes" id="UP000679126">
    <property type="component" value="Unassembled WGS sequence"/>
</dbReference>
<evidence type="ECO:0000259" key="4">
    <source>
        <dbReference type="PROSITE" id="PS01124"/>
    </source>
</evidence>
<dbReference type="Pfam" id="PF12833">
    <property type="entry name" value="HTH_18"/>
    <property type="match status" value="1"/>
</dbReference>
<dbReference type="EMBL" id="JAGHKP010000001">
    <property type="protein sequence ID" value="MBO9151772.1"/>
    <property type="molecule type" value="Genomic_DNA"/>
</dbReference>
<feature type="domain" description="HTH araC/xylS-type" evidence="4">
    <location>
        <begin position="184"/>
        <end position="282"/>
    </location>
</feature>
<gene>
    <name evidence="5" type="ORF">J7I43_06100</name>
</gene>
<evidence type="ECO:0000256" key="1">
    <source>
        <dbReference type="ARBA" id="ARBA00023015"/>
    </source>
</evidence>
<evidence type="ECO:0000313" key="6">
    <source>
        <dbReference type="Proteomes" id="UP000679126"/>
    </source>
</evidence>
<name>A0ABS3YAR3_9BACT</name>
<comment type="caution">
    <text evidence="5">The sequence shown here is derived from an EMBL/GenBank/DDBJ whole genome shotgun (WGS) entry which is preliminary data.</text>
</comment>
<dbReference type="InterPro" id="IPR018060">
    <property type="entry name" value="HTH_AraC"/>
</dbReference>
<evidence type="ECO:0000256" key="3">
    <source>
        <dbReference type="ARBA" id="ARBA00023163"/>
    </source>
</evidence>
<dbReference type="InterPro" id="IPR020449">
    <property type="entry name" value="Tscrpt_reg_AraC-type_HTH"/>
</dbReference>
<dbReference type="PANTHER" id="PTHR43280:SF27">
    <property type="entry name" value="TRANSCRIPTIONAL REGULATOR MTLR"/>
    <property type="match status" value="1"/>
</dbReference>
<dbReference type="Gene3D" id="1.10.10.60">
    <property type="entry name" value="Homeodomain-like"/>
    <property type="match status" value="2"/>
</dbReference>
<dbReference type="PROSITE" id="PS00041">
    <property type="entry name" value="HTH_ARAC_FAMILY_1"/>
    <property type="match status" value="1"/>
</dbReference>
<keyword evidence="6" id="KW-1185">Reference proteome</keyword>
<proteinExistence type="predicted"/>
<keyword evidence="3" id="KW-0804">Transcription</keyword>
<protein>
    <submittedName>
        <fullName evidence="5">Helix-turn-helix domain-containing protein</fullName>
    </submittedName>
</protein>
<accession>A0ABS3YAR3</accession>
<dbReference type="PANTHER" id="PTHR43280">
    <property type="entry name" value="ARAC-FAMILY TRANSCRIPTIONAL REGULATOR"/>
    <property type="match status" value="1"/>
</dbReference>
<evidence type="ECO:0000313" key="5">
    <source>
        <dbReference type="EMBL" id="MBO9151772.1"/>
    </source>
</evidence>
<dbReference type="InterPro" id="IPR009057">
    <property type="entry name" value="Homeodomain-like_sf"/>
</dbReference>
<keyword evidence="2" id="KW-0238">DNA-binding</keyword>
<organism evidence="5 6">
    <name type="scientific">Chitinophaga chungangae</name>
    <dbReference type="NCBI Taxonomy" id="2821488"/>
    <lineage>
        <taxon>Bacteria</taxon>
        <taxon>Pseudomonadati</taxon>
        <taxon>Bacteroidota</taxon>
        <taxon>Chitinophagia</taxon>
        <taxon>Chitinophagales</taxon>
        <taxon>Chitinophagaceae</taxon>
        <taxon>Chitinophaga</taxon>
    </lineage>
</organism>